<dbReference type="SUPFAM" id="SSF51556">
    <property type="entry name" value="Metallo-dependent hydrolases"/>
    <property type="match status" value="1"/>
</dbReference>
<evidence type="ECO:0000256" key="2">
    <source>
        <dbReference type="ARBA" id="ARBA00022723"/>
    </source>
</evidence>
<dbReference type="Gene3D" id="3.20.20.140">
    <property type="entry name" value="Metal-dependent hydrolases"/>
    <property type="match status" value="1"/>
</dbReference>
<dbReference type="EMBL" id="BAABID010000004">
    <property type="protein sequence ID" value="GAA4721401.1"/>
    <property type="molecule type" value="Genomic_DNA"/>
</dbReference>
<proteinExistence type="inferred from homology"/>
<sequence length="422" mass="42559">MTSDRDTDVLVPEPPQVFALRGDVVTPDAVVPDGAVVVADGTIVWAGPIEEAAGAGVGDEVAAAEEPPPGTYVLPGLVDLHNHGGGGAGFPDAADADEALRAVVEHRTHGTTTLLASLVTAPTETLVRQLELLSGLAEAGEIDGIHAEGPFLAAARCGAQDPRYLIPGDVTLVRELVEAAGGHLRTMTVAPDVDGVGGPGGAAVALVRAGVIPSLGHTDSSTAQAEDLVGQVLGALAEAPGPRRRMTATHLFNGMRPLHHRDPGPIAACLAAASRGDLVVELIGDGVHLDPATVRTVTETVGADQVALVTDAMGAAGMADGAYRLGPQDVTVTDGVARLTDPADPGNGAIAGGTAHLVDVVRSAVVDAGLPLVTAVRCASWVPAGVLGRDDVGGLVAGRRADVVVTDRDLRVQHVCRGGRPV</sequence>
<feature type="domain" description="Amidohydrolase-related" evidence="6">
    <location>
        <begin position="72"/>
        <end position="156"/>
    </location>
</feature>
<evidence type="ECO:0000313" key="7">
    <source>
        <dbReference type="EMBL" id="GAA4721401.1"/>
    </source>
</evidence>
<dbReference type="RefSeq" id="WP_172148252.1">
    <property type="nucleotide sequence ID" value="NZ_BAABID010000004.1"/>
</dbReference>
<dbReference type="InterPro" id="IPR006680">
    <property type="entry name" value="Amidohydro-rel"/>
</dbReference>
<evidence type="ECO:0000256" key="1">
    <source>
        <dbReference type="ARBA" id="ARBA00010716"/>
    </source>
</evidence>
<dbReference type="Proteomes" id="UP001500956">
    <property type="component" value="Unassembled WGS sequence"/>
</dbReference>
<dbReference type="PIRSF" id="PIRSF038994">
    <property type="entry name" value="NagA"/>
    <property type="match status" value="1"/>
</dbReference>
<dbReference type="PANTHER" id="PTHR11113">
    <property type="entry name" value="N-ACETYLGLUCOSAMINE-6-PHOSPHATE DEACETYLASE"/>
    <property type="match status" value="1"/>
</dbReference>
<accession>A0ABP8Y686</accession>
<reference evidence="8" key="1">
    <citation type="journal article" date="2019" name="Int. J. Syst. Evol. Microbiol.">
        <title>The Global Catalogue of Microorganisms (GCM) 10K type strain sequencing project: providing services to taxonomists for standard genome sequencing and annotation.</title>
        <authorList>
            <consortium name="The Broad Institute Genomics Platform"/>
            <consortium name="The Broad Institute Genome Sequencing Center for Infectious Disease"/>
            <person name="Wu L."/>
            <person name="Ma J."/>
        </authorList>
    </citation>
    <scope>NUCLEOTIDE SEQUENCE [LARGE SCALE GENOMIC DNA]</scope>
    <source>
        <strain evidence="8">JCM 18063</strain>
    </source>
</reference>
<dbReference type="InterPro" id="IPR011059">
    <property type="entry name" value="Metal-dep_hydrolase_composite"/>
</dbReference>
<dbReference type="Gene3D" id="2.30.40.10">
    <property type="entry name" value="Urease, subunit C, domain 1"/>
    <property type="match status" value="1"/>
</dbReference>
<keyword evidence="3 5" id="KW-0378">Hydrolase</keyword>
<dbReference type="PANTHER" id="PTHR11113:SF14">
    <property type="entry name" value="N-ACETYLGLUCOSAMINE-6-PHOSPHATE DEACETYLASE"/>
    <property type="match status" value="1"/>
</dbReference>
<keyword evidence="4 5" id="KW-0119">Carbohydrate metabolism</keyword>
<dbReference type="InterPro" id="IPR032466">
    <property type="entry name" value="Metal_Hydrolase"/>
</dbReference>
<evidence type="ECO:0000256" key="5">
    <source>
        <dbReference type="PIRNR" id="PIRNR038994"/>
    </source>
</evidence>
<evidence type="ECO:0000259" key="6">
    <source>
        <dbReference type="Pfam" id="PF01979"/>
    </source>
</evidence>
<dbReference type="Pfam" id="PF01979">
    <property type="entry name" value="Amidohydro_1"/>
    <property type="match status" value="2"/>
</dbReference>
<evidence type="ECO:0000313" key="8">
    <source>
        <dbReference type="Proteomes" id="UP001500956"/>
    </source>
</evidence>
<comment type="caution">
    <text evidence="7">The sequence shown here is derived from an EMBL/GenBank/DDBJ whole genome shotgun (WGS) entry which is preliminary data.</text>
</comment>
<evidence type="ECO:0000256" key="3">
    <source>
        <dbReference type="ARBA" id="ARBA00022801"/>
    </source>
</evidence>
<dbReference type="SUPFAM" id="SSF51338">
    <property type="entry name" value="Composite domain of metallo-dependent hydrolases"/>
    <property type="match status" value="1"/>
</dbReference>
<gene>
    <name evidence="7" type="ORF">GCM10023216_08240</name>
</gene>
<keyword evidence="8" id="KW-1185">Reference proteome</keyword>
<evidence type="ECO:0000256" key="4">
    <source>
        <dbReference type="ARBA" id="ARBA00023277"/>
    </source>
</evidence>
<dbReference type="InterPro" id="IPR003764">
    <property type="entry name" value="GlcNAc_6-P_deAcase"/>
</dbReference>
<protein>
    <submittedName>
        <fullName evidence="7">Amidohydrolase family protein</fullName>
    </submittedName>
</protein>
<keyword evidence="2" id="KW-0479">Metal-binding</keyword>
<feature type="domain" description="Amidohydrolase-related" evidence="6">
    <location>
        <begin position="277"/>
        <end position="421"/>
    </location>
</feature>
<name>A0ABP8Y686_9MICO</name>
<comment type="similarity">
    <text evidence="1 5">Belongs to the metallo-dependent hydrolases superfamily. NagA family.</text>
</comment>
<organism evidence="7 8">
    <name type="scientific">Isoptericola chiayiensis</name>
    <dbReference type="NCBI Taxonomy" id="579446"/>
    <lineage>
        <taxon>Bacteria</taxon>
        <taxon>Bacillati</taxon>
        <taxon>Actinomycetota</taxon>
        <taxon>Actinomycetes</taxon>
        <taxon>Micrococcales</taxon>
        <taxon>Promicromonosporaceae</taxon>
        <taxon>Isoptericola</taxon>
    </lineage>
</organism>